<feature type="compositionally biased region" description="Basic residues" evidence="1">
    <location>
        <begin position="35"/>
        <end position="46"/>
    </location>
</feature>
<evidence type="ECO:0000313" key="2">
    <source>
        <dbReference type="EMBL" id="KAJ1256127.1"/>
    </source>
</evidence>
<evidence type="ECO:0000256" key="1">
    <source>
        <dbReference type="SAM" id="MobiDB-lite"/>
    </source>
</evidence>
<dbReference type="EMBL" id="MU629552">
    <property type="protein sequence ID" value="KAJ1256127.1"/>
    <property type="molecule type" value="Genomic_DNA"/>
</dbReference>
<comment type="caution">
    <text evidence="2">The sequence shown here is derived from an EMBL/GenBank/DDBJ whole genome shotgun (WGS) entry which is preliminary data.</text>
</comment>
<gene>
    <name evidence="2" type="ORF">BS78_K081200</name>
</gene>
<proteinExistence type="predicted"/>
<reference evidence="2 3" key="1">
    <citation type="submission" date="2022-10" db="EMBL/GenBank/DDBJ databases">
        <title>WGS assembly of Paspalum vaginatum 540-79.</title>
        <authorList>
            <person name="Sun G."/>
            <person name="Wase N."/>
            <person name="Shu S."/>
            <person name="Jenkins J."/>
            <person name="Zhou B."/>
            <person name="Torres-Rodriguez J."/>
            <person name="Chen C."/>
            <person name="Sandor L."/>
            <person name="Plott C."/>
            <person name="Yoshinga Y."/>
            <person name="Daum C."/>
            <person name="Qi P."/>
            <person name="Barry K."/>
            <person name="Lipzen A."/>
            <person name="Berry L."/>
            <person name="Pedersen C."/>
            <person name="Gottilla T."/>
            <person name="Foltz A."/>
            <person name="Yu H."/>
            <person name="O'Malley R."/>
            <person name="Zhang C."/>
            <person name="Devos K."/>
            <person name="Sigmon B."/>
            <person name="Yu B."/>
            <person name="Obata T."/>
            <person name="Schmutz J."/>
            <person name="Schnable J."/>
        </authorList>
    </citation>
    <scope>NUCLEOTIDE SEQUENCE [LARGE SCALE GENOMIC DNA]</scope>
    <source>
        <strain evidence="3">cv. 540-79</strain>
    </source>
</reference>
<feature type="compositionally biased region" description="Low complexity" evidence="1">
    <location>
        <begin position="47"/>
        <end position="56"/>
    </location>
</feature>
<evidence type="ECO:0000313" key="3">
    <source>
        <dbReference type="Proteomes" id="UP001164776"/>
    </source>
</evidence>
<accession>A0A9W7XCJ0</accession>
<feature type="region of interest" description="Disordered" evidence="1">
    <location>
        <begin position="1"/>
        <end position="62"/>
    </location>
</feature>
<organism evidence="2 3">
    <name type="scientific">Paspalum vaginatum</name>
    <name type="common">seashore paspalum</name>
    <dbReference type="NCBI Taxonomy" id="158149"/>
    <lineage>
        <taxon>Eukaryota</taxon>
        <taxon>Viridiplantae</taxon>
        <taxon>Streptophyta</taxon>
        <taxon>Embryophyta</taxon>
        <taxon>Tracheophyta</taxon>
        <taxon>Spermatophyta</taxon>
        <taxon>Magnoliopsida</taxon>
        <taxon>Liliopsida</taxon>
        <taxon>Poales</taxon>
        <taxon>Poaceae</taxon>
        <taxon>PACMAD clade</taxon>
        <taxon>Panicoideae</taxon>
        <taxon>Andropogonodae</taxon>
        <taxon>Paspaleae</taxon>
        <taxon>Paspalinae</taxon>
        <taxon>Paspalum</taxon>
    </lineage>
</organism>
<keyword evidence="3" id="KW-1185">Reference proteome</keyword>
<sequence length="172" mass="18113">MCGRPREGSRCARERGHATLPQEPLRVGPLDGLRRSHAGSGRRRSTRAAVGSAAARRGGGGVRSLAGSLPPRLLALWPQCLRPPALWPRCMVWRGGRSCWPVVWAQRPPPTHNAASFSAPAARPVDLGFEGPILVVALALPSAQGAGAVGSGHPRGANGRIPIFFLLHKLAA</sequence>
<name>A0A9W7XCJ0_9POAL</name>
<dbReference type="Proteomes" id="UP001164776">
    <property type="component" value="Unassembled WGS sequence"/>
</dbReference>
<protein>
    <submittedName>
        <fullName evidence="2">Uncharacterized protein</fullName>
    </submittedName>
</protein>
<dbReference type="AlphaFoldDB" id="A0A9W7XCJ0"/>
<feature type="compositionally biased region" description="Basic and acidic residues" evidence="1">
    <location>
        <begin position="1"/>
        <end position="17"/>
    </location>
</feature>